<evidence type="ECO:0000313" key="4">
    <source>
        <dbReference type="EMBL" id="ORC31239.1"/>
    </source>
</evidence>
<name>A0A1Y1RTX3_9SPIO</name>
<dbReference type="Gene3D" id="2.180.10.10">
    <property type="entry name" value="RHS repeat-associated core"/>
    <property type="match status" value="2"/>
</dbReference>
<organism evidence="4 5">
    <name type="scientific">Marispirochaeta aestuarii</name>
    <dbReference type="NCBI Taxonomy" id="1963862"/>
    <lineage>
        <taxon>Bacteria</taxon>
        <taxon>Pseudomonadati</taxon>
        <taxon>Spirochaetota</taxon>
        <taxon>Spirochaetia</taxon>
        <taxon>Spirochaetales</taxon>
        <taxon>Spirochaetaceae</taxon>
        <taxon>Marispirochaeta</taxon>
    </lineage>
</organism>
<comment type="caution">
    <text evidence="4">The sequence shown here is derived from an EMBL/GenBank/DDBJ whole genome shotgun (WGS) entry which is preliminary data.</text>
</comment>
<dbReference type="PANTHER" id="PTHR32305">
    <property type="match status" value="1"/>
</dbReference>
<evidence type="ECO:0000256" key="2">
    <source>
        <dbReference type="SAM" id="MobiDB-lite"/>
    </source>
</evidence>
<keyword evidence="1" id="KW-0677">Repeat</keyword>
<dbReference type="InterPro" id="IPR050708">
    <property type="entry name" value="T6SS_VgrG/RHS"/>
</dbReference>
<feature type="region of interest" description="Disordered" evidence="2">
    <location>
        <begin position="505"/>
        <end position="527"/>
    </location>
</feature>
<dbReference type="InterPro" id="IPR031325">
    <property type="entry name" value="RHS_repeat"/>
</dbReference>
<evidence type="ECO:0000256" key="1">
    <source>
        <dbReference type="ARBA" id="ARBA00022737"/>
    </source>
</evidence>
<dbReference type="SUPFAM" id="SSF69304">
    <property type="entry name" value="Tricorn protease N-terminal domain"/>
    <property type="match status" value="1"/>
</dbReference>
<reference evidence="4 5" key="1">
    <citation type="submission" date="2017-03" db="EMBL/GenBank/DDBJ databases">
        <title>Draft Genome sequence of Marispirochaeta sp. strain JC444.</title>
        <authorList>
            <person name="Shivani Y."/>
            <person name="Subhash Y."/>
            <person name="Sasikala C."/>
            <person name="Ramana C."/>
        </authorList>
    </citation>
    <scope>NUCLEOTIDE SEQUENCE [LARGE SCALE GENOMIC DNA]</scope>
    <source>
        <strain evidence="4 5">JC444</strain>
    </source>
</reference>
<keyword evidence="5" id="KW-1185">Reference proteome</keyword>
<dbReference type="NCBIfam" id="TIGR01643">
    <property type="entry name" value="YD_repeat_2x"/>
    <property type="match status" value="10"/>
</dbReference>
<dbReference type="Proteomes" id="UP000192343">
    <property type="component" value="Unassembled WGS sequence"/>
</dbReference>
<dbReference type="STRING" id="1963862.B4O97_17145"/>
<accession>A0A1Y1RTX3</accession>
<dbReference type="PANTHER" id="PTHR32305:SF15">
    <property type="entry name" value="PROTEIN RHSA-RELATED"/>
    <property type="match status" value="1"/>
</dbReference>
<feature type="domain" description="Teneurin-like YD-shell" evidence="3">
    <location>
        <begin position="163"/>
        <end position="301"/>
    </location>
</feature>
<evidence type="ECO:0000259" key="3">
    <source>
        <dbReference type="Pfam" id="PF25023"/>
    </source>
</evidence>
<feature type="non-terminal residue" evidence="4">
    <location>
        <position position="773"/>
    </location>
</feature>
<feature type="domain" description="Teneurin-like YD-shell" evidence="3">
    <location>
        <begin position="23"/>
        <end position="136"/>
    </location>
</feature>
<dbReference type="InterPro" id="IPR006530">
    <property type="entry name" value="YD"/>
</dbReference>
<dbReference type="InterPro" id="IPR056823">
    <property type="entry name" value="TEN-like_YD-shell"/>
</dbReference>
<dbReference type="EMBL" id="MWQY01000025">
    <property type="protein sequence ID" value="ORC31239.1"/>
    <property type="molecule type" value="Genomic_DNA"/>
</dbReference>
<protein>
    <recommendedName>
        <fullName evidence="3">Teneurin-like YD-shell domain-containing protein</fullName>
    </recommendedName>
</protein>
<dbReference type="AlphaFoldDB" id="A0A1Y1RTX3"/>
<dbReference type="Gene3D" id="3.90.930.1">
    <property type="match status" value="1"/>
</dbReference>
<proteinExistence type="predicted"/>
<dbReference type="Pfam" id="PF05593">
    <property type="entry name" value="RHS_repeat"/>
    <property type="match status" value="2"/>
</dbReference>
<gene>
    <name evidence="4" type="ORF">B4O97_17145</name>
</gene>
<dbReference type="Pfam" id="PF25023">
    <property type="entry name" value="TEN_YD-shell"/>
    <property type="match status" value="2"/>
</dbReference>
<sequence length="773" mass="88897">MQGCRQTEPRKSEKKSVRIRGIDLTGNRTAVIDKNGNTTVFEYDALNRLIKQTDPLNTTIRYEYEPRGLVGKRTDRNGGTVLFTYNSLGTIVTATDPAGKTIETTYNETSQPCTRKDRNGNTTTFEYDPLNRLIITRDPYGHETRRSYNYLGLVAAITDPLGNTRTFDHDPAGRLVKVTDPLGGTKQYTYDPAGNLISYQDEMERETGYTYDQLNRLKSTTNALGENYSYTYDENGNLRAEIDGEAKAHSYEYDKLNRIIQEIDRLGNTQSYTYDAEGNILSKKDFNGDQSEYFYDKLNRRIETRFANGETKRFEYDPAGNLVGAENGEKALSFAYDPVNRLTEASDGLLNETTRYAYDPAGNRIRAERKKANRITTYTYGKANELLSVTDPDGKTTGYRYDALGRETYRTTPNDVVTETVYDPAGRISAIKSYEKKRGHNTVLYSFAYLYNEAGEQTFRIDEKGEVMSFAYDEAGRIAEVRYPFESGKPETDFEQRLNFGLYPEEKTSTSRGNKRHGDGDEGMSFALPQVDNDHELKERLKERSVPRMGVYKKYRGLSSHEHPRWHVTPGEGATPFATRLNLDPETKNQLQDAYREINPYSRRFNDHQYQWTETFGYDTRNNLSTSANGWGRVDYSYDEAHRLKQTGNRNYLHDKNGNLIKEYLGEEDGPLSADYTYTPENRIAQIETHFEGFLPGQLEADSGVRYTYDALGRRSSRASYLSKSYGFSKQLEWNRESTETYLYEALSFDILVEYRDTEYEVNRRSRHFFPSF</sequence>
<evidence type="ECO:0000313" key="5">
    <source>
        <dbReference type="Proteomes" id="UP000192343"/>
    </source>
</evidence>